<sequence length="385" mass="45109">MTLKKIGWIIKLKLVILLMLLLSGCWDYKEIHQITFVTTIGIDYKDKVFTVYLQALNFANIAQREGVRPPKHNSVVGTGKGATVTEAMFDLYKSEQQRVYWGHVSTMIIGEAALKEITVEQLTDTINRYREIRYNIWIYGTDVPIDKLMDIQPNFGYSPYDSRLMKPDKTYSQFSTIKPMFLYRFLSDYYERGVTAMLPKLVYEKSHWMENSKTTPHLIIDGAYFYSHKKFRGEIPYSQLKGKRYLEKAAERMLITINQNGQATATFVLNRPEIITKHTIQNGQVYYDIELRLTGYLDELIKEMSQPTMNSLVQKSVEKDIRRTFEAGKKIKADVLNLNTPVFRYDYQAWKQFIWPNPNMENIQIRNINVKVLIKYTGKYKGRID</sequence>
<evidence type="ECO:0000256" key="2">
    <source>
        <dbReference type="ARBA" id="ARBA00007886"/>
    </source>
</evidence>
<dbReference type="GO" id="GO:0016020">
    <property type="term" value="C:membrane"/>
    <property type="evidence" value="ECO:0007669"/>
    <property type="project" value="UniProtKB-SubCell"/>
</dbReference>
<dbReference type="InterPro" id="IPR008844">
    <property type="entry name" value="Spore_GerAC-like"/>
</dbReference>
<evidence type="ECO:0000256" key="3">
    <source>
        <dbReference type="ARBA" id="ARBA00022544"/>
    </source>
</evidence>
<keyword evidence="5" id="KW-0472">Membrane</keyword>
<dbReference type="AlphaFoldDB" id="A0A972H1L4"/>
<evidence type="ECO:0000259" key="9">
    <source>
        <dbReference type="Pfam" id="PF25198"/>
    </source>
</evidence>
<reference evidence="10" key="1">
    <citation type="submission" date="2019-10" db="EMBL/GenBank/DDBJ databases">
        <title>Description of Paenibacillus glebae sp. nov.</title>
        <authorList>
            <person name="Carlier A."/>
            <person name="Qi S."/>
        </authorList>
    </citation>
    <scope>NUCLEOTIDE SEQUENCE</scope>
    <source>
        <strain evidence="10">LMG 31456</strain>
    </source>
</reference>
<evidence type="ECO:0000256" key="7">
    <source>
        <dbReference type="ARBA" id="ARBA00023288"/>
    </source>
</evidence>
<evidence type="ECO:0000256" key="1">
    <source>
        <dbReference type="ARBA" id="ARBA00004635"/>
    </source>
</evidence>
<feature type="domain" description="Spore germination protein N-terminal" evidence="9">
    <location>
        <begin position="27"/>
        <end position="201"/>
    </location>
</feature>
<accession>A0A972H1L4</accession>
<dbReference type="EMBL" id="WHOD01000128">
    <property type="protein sequence ID" value="NOU98163.1"/>
    <property type="molecule type" value="Genomic_DNA"/>
</dbReference>
<dbReference type="Proteomes" id="UP000641588">
    <property type="component" value="Unassembled WGS sequence"/>
</dbReference>
<dbReference type="GO" id="GO:0009847">
    <property type="term" value="P:spore germination"/>
    <property type="evidence" value="ECO:0007669"/>
    <property type="project" value="InterPro"/>
</dbReference>
<evidence type="ECO:0000259" key="8">
    <source>
        <dbReference type="Pfam" id="PF05504"/>
    </source>
</evidence>
<dbReference type="InterPro" id="IPR038501">
    <property type="entry name" value="Spore_GerAC_C_sf"/>
</dbReference>
<evidence type="ECO:0000313" key="11">
    <source>
        <dbReference type="Proteomes" id="UP000641588"/>
    </source>
</evidence>
<keyword evidence="4" id="KW-0732">Signal</keyword>
<dbReference type="InterPro" id="IPR046953">
    <property type="entry name" value="Spore_GerAC-like_C"/>
</dbReference>
<proteinExistence type="inferred from homology"/>
<keyword evidence="11" id="KW-1185">Reference proteome</keyword>
<evidence type="ECO:0000256" key="6">
    <source>
        <dbReference type="ARBA" id="ARBA00023139"/>
    </source>
</evidence>
<dbReference type="Pfam" id="PF25198">
    <property type="entry name" value="Spore_GerAC_N"/>
    <property type="match status" value="1"/>
</dbReference>
<dbReference type="InterPro" id="IPR057336">
    <property type="entry name" value="GerAC_N"/>
</dbReference>
<dbReference type="PANTHER" id="PTHR35789:SF1">
    <property type="entry name" value="SPORE GERMINATION PROTEIN B3"/>
    <property type="match status" value="1"/>
</dbReference>
<evidence type="ECO:0000256" key="5">
    <source>
        <dbReference type="ARBA" id="ARBA00023136"/>
    </source>
</evidence>
<gene>
    <name evidence="10" type="ORF">GC093_33770</name>
</gene>
<dbReference type="PANTHER" id="PTHR35789">
    <property type="entry name" value="SPORE GERMINATION PROTEIN B3"/>
    <property type="match status" value="1"/>
</dbReference>
<keyword evidence="3" id="KW-0309">Germination</keyword>
<evidence type="ECO:0000256" key="4">
    <source>
        <dbReference type="ARBA" id="ARBA00022729"/>
    </source>
</evidence>
<comment type="similarity">
    <text evidence="2">Belongs to the GerABKC lipoprotein family.</text>
</comment>
<comment type="subcellular location">
    <subcellularLocation>
        <location evidence="1">Membrane</location>
        <topology evidence="1">Lipid-anchor</topology>
    </subcellularLocation>
</comment>
<organism evidence="10 11">
    <name type="scientific">Paenibacillus foliorum</name>
    <dbReference type="NCBI Taxonomy" id="2654974"/>
    <lineage>
        <taxon>Bacteria</taxon>
        <taxon>Bacillati</taxon>
        <taxon>Bacillota</taxon>
        <taxon>Bacilli</taxon>
        <taxon>Bacillales</taxon>
        <taxon>Paenibacillaceae</taxon>
        <taxon>Paenibacillus</taxon>
    </lineage>
</organism>
<dbReference type="Pfam" id="PF05504">
    <property type="entry name" value="Spore_GerAC"/>
    <property type="match status" value="1"/>
</dbReference>
<keyword evidence="7" id="KW-0449">Lipoprotein</keyword>
<dbReference type="NCBIfam" id="TIGR02887">
    <property type="entry name" value="spore_ger_x_C"/>
    <property type="match status" value="1"/>
</dbReference>
<keyword evidence="6" id="KW-0564">Palmitate</keyword>
<protein>
    <submittedName>
        <fullName evidence="10">Ger(X)C family spore germination protein</fullName>
    </submittedName>
</protein>
<dbReference type="Gene3D" id="3.30.300.210">
    <property type="entry name" value="Nutrient germinant receptor protein C, domain 3"/>
    <property type="match status" value="1"/>
</dbReference>
<name>A0A972H1L4_9BACL</name>
<dbReference type="PROSITE" id="PS51257">
    <property type="entry name" value="PROKAR_LIPOPROTEIN"/>
    <property type="match status" value="1"/>
</dbReference>
<feature type="domain" description="Spore germination GerAC-like C-terminal" evidence="8">
    <location>
        <begin position="222"/>
        <end position="378"/>
    </location>
</feature>
<evidence type="ECO:0000313" key="10">
    <source>
        <dbReference type="EMBL" id="NOU98163.1"/>
    </source>
</evidence>
<comment type="caution">
    <text evidence="10">The sequence shown here is derived from an EMBL/GenBank/DDBJ whole genome shotgun (WGS) entry which is preliminary data.</text>
</comment>